<dbReference type="NCBIfam" id="NF010167">
    <property type="entry name" value="PRK13648.1"/>
    <property type="match status" value="1"/>
</dbReference>
<keyword evidence="10" id="KW-0378">Hydrolase</keyword>
<organism evidence="10 11">
    <name type="scientific">Sedimentibacter acidaminivorans</name>
    <dbReference type="NCBI Taxonomy" id="913099"/>
    <lineage>
        <taxon>Bacteria</taxon>
        <taxon>Bacillati</taxon>
        <taxon>Bacillota</taxon>
        <taxon>Tissierellia</taxon>
        <taxon>Sedimentibacter</taxon>
    </lineage>
</organism>
<dbReference type="InterPro" id="IPR027417">
    <property type="entry name" value="P-loop_NTPase"/>
</dbReference>
<evidence type="ECO:0000313" key="11">
    <source>
        <dbReference type="Proteomes" id="UP001519342"/>
    </source>
</evidence>
<dbReference type="Proteomes" id="UP001519342">
    <property type="component" value="Unassembled WGS sequence"/>
</dbReference>
<proteinExistence type="inferred from homology"/>
<comment type="similarity">
    <text evidence="2">Belongs to the ABC transporter superfamily.</text>
</comment>
<evidence type="ECO:0000256" key="8">
    <source>
        <dbReference type="ARBA" id="ARBA00023136"/>
    </source>
</evidence>
<dbReference type="InterPro" id="IPR015856">
    <property type="entry name" value="ABC_transpr_CbiO/EcfA_su"/>
</dbReference>
<keyword evidence="5" id="KW-0547">Nucleotide-binding</keyword>
<evidence type="ECO:0000259" key="9">
    <source>
        <dbReference type="PROSITE" id="PS50893"/>
    </source>
</evidence>
<gene>
    <name evidence="10" type="ORF">J2Z76_003171</name>
</gene>
<dbReference type="GO" id="GO:0016787">
    <property type="term" value="F:hydrolase activity"/>
    <property type="evidence" value="ECO:0007669"/>
    <property type="project" value="UniProtKB-KW"/>
</dbReference>
<dbReference type="NCBIfam" id="TIGR04520">
    <property type="entry name" value="ECF_ATPase_1"/>
    <property type="match status" value="1"/>
</dbReference>
<evidence type="ECO:0000256" key="5">
    <source>
        <dbReference type="ARBA" id="ARBA00022741"/>
    </source>
</evidence>
<dbReference type="Pfam" id="PF00005">
    <property type="entry name" value="ABC_tran"/>
    <property type="match status" value="1"/>
</dbReference>
<evidence type="ECO:0000256" key="4">
    <source>
        <dbReference type="ARBA" id="ARBA00022475"/>
    </source>
</evidence>
<evidence type="ECO:0000256" key="6">
    <source>
        <dbReference type="ARBA" id="ARBA00022840"/>
    </source>
</evidence>
<dbReference type="EC" id="3.6.3.-" evidence="10"/>
<keyword evidence="8" id="KW-0472">Membrane</keyword>
<dbReference type="CDD" id="cd03225">
    <property type="entry name" value="ABC_cobalt_CbiO_domain1"/>
    <property type="match status" value="1"/>
</dbReference>
<dbReference type="SUPFAM" id="SSF52540">
    <property type="entry name" value="P-loop containing nucleoside triphosphate hydrolases"/>
    <property type="match status" value="1"/>
</dbReference>
<sequence length="273" mass="30427">MDIIKIENVKYKYSKEDTKYAVDTVSLNIKKGQFTAIIGHNGSGKSTLAKLINSLLLPIEGKIYVKDMDTSDDSKLWDIRQTAGMVFQNPDNQLVATIVEEDIAFGPENQGVESSEIRKRVDDALKAVGMYEYRTRPPHMLSGGQKQRIAIAGILALNSDCIILDEPTAMLDPSGRKEVMDTLKKLNKQGKTILLITHYMDEAVEADRVVVMDKGNIKLDGTPKEVFKNLKEIKKFGLDVPQVTELAQALKEEGLNIPSDIIHIKELVDLLCQ</sequence>
<evidence type="ECO:0000256" key="7">
    <source>
        <dbReference type="ARBA" id="ARBA00022967"/>
    </source>
</evidence>
<accession>A0ABS4GHX4</accession>
<dbReference type="Gene3D" id="3.40.50.300">
    <property type="entry name" value="P-loop containing nucleotide triphosphate hydrolases"/>
    <property type="match status" value="1"/>
</dbReference>
<dbReference type="GO" id="GO:0005524">
    <property type="term" value="F:ATP binding"/>
    <property type="evidence" value="ECO:0007669"/>
    <property type="project" value="UniProtKB-KW"/>
</dbReference>
<dbReference type="RefSeq" id="WP_209512983.1">
    <property type="nucleotide sequence ID" value="NZ_JAGGKS010000011.1"/>
</dbReference>
<dbReference type="PANTHER" id="PTHR43553:SF24">
    <property type="entry name" value="ENERGY-COUPLING FACTOR TRANSPORTER ATP-BINDING PROTEIN ECFA1"/>
    <property type="match status" value="1"/>
</dbReference>
<evidence type="ECO:0000256" key="1">
    <source>
        <dbReference type="ARBA" id="ARBA00004202"/>
    </source>
</evidence>
<protein>
    <submittedName>
        <fullName evidence="10">Energy-coupling factor transport system ATP-binding protein</fullName>
        <ecNumber evidence="10">3.6.3.-</ecNumber>
    </submittedName>
</protein>
<dbReference type="EMBL" id="JAGGKS010000011">
    <property type="protein sequence ID" value="MBP1927274.1"/>
    <property type="molecule type" value="Genomic_DNA"/>
</dbReference>
<comment type="caution">
    <text evidence="10">The sequence shown here is derived from an EMBL/GenBank/DDBJ whole genome shotgun (WGS) entry which is preliminary data.</text>
</comment>
<evidence type="ECO:0000256" key="3">
    <source>
        <dbReference type="ARBA" id="ARBA00022448"/>
    </source>
</evidence>
<dbReference type="InterPro" id="IPR003439">
    <property type="entry name" value="ABC_transporter-like_ATP-bd"/>
</dbReference>
<keyword evidence="7" id="KW-1278">Translocase</keyword>
<dbReference type="InterPro" id="IPR030947">
    <property type="entry name" value="EcfA_1"/>
</dbReference>
<keyword evidence="11" id="KW-1185">Reference proteome</keyword>
<dbReference type="InterPro" id="IPR017871">
    <property type="entry name" value="ABC_transporter-like_CS"/>
</dbReference>
<comment type="subcellular location">
    <subcellularLocation>
        <location evidence="1">Cell membrane</location>
        <topology evidence="1">Peripheral membrane protein</topology>
    </subcellularLocation>
</comment>
<feature type="domain" description="ABC transporter" evidence="9">
    <location>
        <begin position="4"/>
        <end position="239"/>
    </location>
</feature>
<dbReference type="InterPro" id="IPR050095">
    <property type="entry name" value="ECF_ABC_transporter_ATP-bd"/>
</dbReference>
<name>A0ABS4GHX4_9FIRM</name>
<dbReference type="InterPro" id="IPR003593">
    <property type="entry name" value="AAA+_ATPase"/>
</dbReference>
<dbReference type="PROSITE" id="PS00211">
    <property type="entry name" value="ABC_TRANSPORTER_1"/>
    <property type="match status" value="1"/>
</dbReference>
<evidence type="ECO:0000256" key="2">
    <source>
        <dbReference type="ARBA" id="ARBA00005417"/>
    </source>
</evidence>
<reference evidence="10 11" key="1">
    <citation type="submission" date="2021-03" db="EMBL/GenBank/DDBJ databases">
        <title>Genomic Encyclopedia of Type Strains, Phase IV (KMG-IV): sequencing the most valuable type-strain genomes for metagenomic binning, comparative biology and taxonomic classification.</title>
        <authorList>
            <person name="Goeker M."/>
        </authorList>
    </citation>
    <scope>NUCLEOTIDE SEQUENCE [LARGE SCALE GENOMIC DNA]</scope>
    <source>
        <strain evidence="10 11">DSM 24004</strain>
    </source>
</reference>
<dbReference type="PANTHER" id="PTHR43553">
    <property type="entry name" value="HEAVY METAL TRANSPORTER"/>
    <property type="match status" value="1"/>
</dbReference>
<evidence type="ECO:0000313" key="10">
    <source>
        <dbReference type="EMBL" id="MBP1927274.1"/>
    </source>
</evidence>
<keyword evidence="4" id="KW-1003">Cell membrane</keyword>
<keyword evidence="3" id="KW-0813">Transport</keyword>
<dbReference type="SMART" id="SM00382">
    <property type="entry name" value="AAA"/>
    <property type="match status" value="1"/>
</dbReference>
<keyword evidence="6 10" id="KW-0067">ATP-binding</keyword>
<dbReference type="PROSITE" id="PS50893">
    <property type="entry name" value="ABC_TRANSPORTER_2"/>
    <property type="match status" value="1"/>
</dbReference>